<keyword evidence="2" id="KW-1185">Reference proteome</keyword>
<evidence type="ECO:0000313" key="1">
    <source>
        <dbReference type="EMBL" id="RAH65578.1"/>
    </source>
</evidence>
<proteinExistence type="predicted"/>
<dbReference type="Proteomes" id="UP000249661">
    <property type="component" value="Unassembled WGS sequence"/>
</dbReference>
<dbReference type="EMBL" id="KZ824993">
    <property type="protein sequence ID" value="RAH65578.1"/>
    <property type="molecule type" value="Genomic_DNA"/>
</dbReference>
<organism evidence="1 2">
    <name type="scientific">Aspergillus aculeatinus CBS 121060</name>
    <dbReference type="NCBI Taxonomy" id="1448322"/>
    <lineage>
        <taxon>Eukaryota</taxon>
        <taxon>Fungi</taxon>
        <taxon>Dikarya</taxon>
        <taxon>Ascomycota</taxon>
        <taxon>Pezizomycotina</taxon>
        <taxon>Eurotiomycetes</taxon>
        <taxon>Eurotiomycetidae</taxon>
        <taxon>Eurotiales</taxon>
        <taxon>Aspergillaceae</taxon>
        <taxon>Aspergillus</taxon>
        <taxon>Aspergillus subgen. Circumdati</taxon>
    </lineage>
</organism>
<protein>
    <submittedName>
        <fullName evidence="1">Ankyrin</fullName>
    </submittedName>
</protein>
<name>A0ACD1GW58_9EURO</name>
<reference evidence="1" key="1">
    <citation type="submission" date="2018-02" db="EMBL/GenBank/DDBJ databases">
        <title>The genomes of Aspergillus section Nigri reveals drivers in fungal speciation.</title>
        <authorList>
            <consortium name="DOE Joint Genome Institute"/>
            <person name="Vesth T.C."/>
            <person name="Nybo J."/>
            <person name="Theobald S."/>
            <person name="Brandl J."/>
            <person name="Frisvad J.C."/>
            <person name="Nielsen K.F."/>
            <person name="Lyhne E.K."/>
            <person name="Kogle M.E."/>
            <person name="Kuo A."/>
            <person name="Riley R."/>
            <person name="Clum A."/>
            <person name="Nolan M."/>
            <person name="Lipzen A."/>
            <person name="Salamov A."/>
            <person name="Henrissat B."/>
            <person name="Wiebenga A."/>
            <person name="De vries R.P."/>
            <person name="Grigoriev I.V."/>
            <person name="Mortensen U.H."/>
            <person name="Andersen M.R."/>
            <person name="Baker S.E."/>
        </authorList>
    </citation>
    <scope>NUCLEOTIDE SEQUENCE</scope>
    <source>
        <strain evidence="1">CBS 121060</strain>
    </source>
</reference>
<feature type="non-terminal residue" evidence="1">
    <location>
        <position position="161"/>
    </location>
</feature>
<sequence length="161" mass="17521">MDHLPRPYHVDSPASSEGETPLMRAAKGGHLAIVRLLVDAGANLEAQNRSQMTPLMLVAANGHRDVLQFLMQRGADPTVTQSNGCSALCWAAGGGHVESVRSLLGEDVITRLSCHESGPSVRHHAAICPLEWSGWYKHDEVVALLLKKWDYVARTTHPADK</sequence>
<evidence type="ECO:0000313" key="2">
    <source>
        <dbReference type="Proteomes" id="UP000249661"/>
    </source>
</evidence>
<accession>A0ACD1GW58</accession>
<gene>
    <name evidence="1" type="ORF">BO66DRAFT_358584</name>
</gene>